<dbReference type="InterPro" id="IPR011527">
    <property type="entry name" value="ABC1_TM_dom"/>
</dbReference>
<dbReference type="Pfam" id="PF00664">
    <property type="entry name" value="ABC_membrane"/>
    <property type="match status" value="1"/>
</dbReference>
<dbReference type="InterPro" id="IPR039421">
    <property type="entry name" value="Type_1_exporter"/>
</dbReference>
<dbReference type="CDD" id="cd18548">
    <property type="entry name" value="ABC_6TM_Tm287_like"/>
    <property type="match status" value="1"/>
</dbReference>
<dbReference type="FunFam" id="1.20.1560.10:FF:000040">
    <property type="entry name" value="Multidrug ABC transporter ATP-binding protein"/>
    <property type="match status" value="1"/>
</dbReference>
<feature type="transmembrane region" description="Helical" evidence="9">
    <location>
        <begin position="157"/>
        <end position="177"/>
    </location>
</feature>
<protein>
    <submittedName>
        <fullName evidence="12">Multidrug ABC transporter ATP-binding protein</fullName>
    </submittedName>
</protein>
<reference evidence="12" key="1">
    <citation type="journal article" date="2014" name="Int. J. Syst. Evol. Microbiol.">
        <title>Complete genome sequence of Corynebacterium casei LMG S-19264T (=DSM 44701T), isolated from a smear-ripened cheese.</title>
        <authorList>
            <consortium name="US DOE Joint Genome Institute (JGI-PGF)"/>
            <person name="Walter F."/>
            <person name="Albersmeier A."/>
            <person name="Kalinowski J."/>
            <person name="Ruckert C."/>
        </authorList>
    </citation>
    <scope>NUCLEOTIDE SEQUENCE</scope>
    <source>
        <strain evidence="12">VKM Ac-1321</strain>
    </source>
</reference>
<feature type="transmembrane region" description="Helical" evidence="9">
    <location>
        <begin position="12"/>
        <end position="34"/>
    </location>
</feature>
<dbReference type="AlphaFoldDB" id="A0A9W6KXF1"/>
<proteinExistence type="predicted"/>
<evidence type="ECO:0000259" key="10">
    <source>
        <dbReference type="PROSITE" id="PS50893"/>
    </source>
</evidence>
<dbReference type="EMBL" id="BSFP01000140">
    <property type="protein sequence ID" value="GLL08346.1"/>
    <property type="molecule type" value="Genomic_DNA"/>
</dbReference>
<evidence type="ECO:0000256" key="4">
    <source>
        <dbReference type="ARBA" id="ARBA00022692"/>
    </source>
</evidence>
<evidence type="ECO:0000256" key="9">
    <source>
        <dbReference type="SAM" id="Phobius"/>
    </source>
</evidence>
<feature type="domain" description="ABC transporter" evidence="10">
    <location>
        <begin position="334"/>
        <end position="569"/>
    </location>
</feature>
<dbReference type="SUPFAM" id="SSF52540">
    <property type="entry name" value="P-loop containing nucleoside triphosphate hydrolases"/>
    <property type="match status" value="1"/>
</dbReference>
<name>A0A9W6KXF1_9ACTN</name>
<keyword evidence="7 9" id="KW-1133">Transmembrane helix</keyword>
<dbReference type="Pfam" id="PF00005">
    <property type="entry name" value="ABC_tran"/>
    <property type="match status" value="1"/>
</dbReference>
<dbReference type="GO" id="GO:0016887">
    <property type="term" value="F:ATP hydrolysis activity"/>
    <property type="evidence" value="ECO:0007669"/>
    <property type="project" value="InterPro"/>
</dbReference>
<evidence type="ECO:0000313" key="13">
    <source>
        <dbReference type="Proteomes" id="UP001143480"/>
    </source>
</evidence>
<accession>A0A9W6KXF1</accession>
<evidence type="ECO:0000313" key="12">
    <source>
        <dbReference type="EMBL" id="GLL08346.1"/>
    </source>
</evidence>
<feature type="transmembrane region" description="Helical" evidence="9">
    <location>
        <begin position="54"/>
        <end position="78"/>
    </location>
</feature>
<sequence length="578" mass="62792">MLIRLLRTYLRPYRGPITLVVLLQLVQTLATLYLPTLNADIIDNGVVTGDTGYIVEYGGWMLAVSLLQIVCSAAAVFYGARTAMALGRDVRAGLFAKVQELSAREVGELGAPSLITRTTNDIQQVQMLVLMTFTLMISAPIMCVGGIILALNQDVPLSGLLLVVVPVLIGIISLIVVRMRPLFRLMQVRIDLVNRVIREQITGIRVIRAFVRDEHERVRFEKTNGELRDVSLAVGRLMSLMFPTVMLVVNASSILVLWFGAKRIDTGGMEIGALTAFLSYLMQILMSVMMATFMFVMIPRAEVCAERIQEVLGAESSVKAPTDPVTSLGEHGELELRGVSFHYPGAESAVLSGVDLVAHPGQTTAIIGSTGAGKTTLLNLVPRLFDATGGTVLVDGVDVRRIDPALLARTVSMVPQKPYLFSGTVASNLRYGRPDATDDELWRALEVAQAADFVRAMPEALGAPIAQGGTNVSGGQRQRLAIARTLVARPEVYLFDDSFSALDYATDAALREALRREIADATVVIVAQRVSTIRDADRIVVLDEGRVVGTGTHEELMTDNETYREIVLSQLTEQEAAA</sequence>
<reference evidence="12" key="2">
    <citation type="submission" date="2023-01" db="EMBL/GenBank/DDBJ databases">
        <authorList>
            <person name="Sun Q."/>
            <person name="Evtushenko L."/>
        </authorList>
    </citation>
    <scope>NUCLEOTIDE SEQUENCE</scope>
    <source>
        <strain evidence="12">VKM Ac-1321</strain>
    </source>
</reference>
<keyword evidence="4 9" id="KW-0812">Transmembrane</keyword>
<dbReference type="GO" id="GO:0005886">
    <property type="term" value="C:plasma membrane"/>
    <property type="evidence" value="ECO:0007669"/>
    <property type="project" value="UniProtKB-SubCell"/>
</dbReference>
<dbReference type="Proteomes" id="UP001143480">
    <property type="component" value="Unassembled WGS sequence"/>
</dbReference>
<feature type="transmembrane region" description="Helical" evidence="9">
    <location>
        <begin position="271"/>
        <end position="298"/>
    </location>
</feature>
<dbReference type="Gene3D" id="3.40.50.300">
    <property type="entry name" value="P-loop containing nucleotide triphosphate hydrolases"/>
    <property type="match status" value="1"/>
</dbReference>
<dbReference type="SMART" id="SM00382">
    <property type="entry name" value="AAA"/>
    <property type="match status" value="1"/>
</dbReference>
<dbReference type="GO" id="GO:0005524">
    <property type="term" value="F:ATP binding"/>
    <property type="evidence" value="ECO:0007669"/>
    <property type="project" value="UniProtKB-KW"/>
</dbReference>
<dbReference type="InterPro" id="IPR003593">
    <property type="entry name" value="AAA+_ATPase"/>
</dbReference>
<keyword evidence="6 12" id="KW-0067">ATP-binding</keyword>
<dbReference type="GO" id="GO:0015421">
    <property type="term" value="F:ABC-type oligopeptide transporter activity"/>
    <property type="evidence" value="ECO:0007669"/>
    <property type="project" value="TreeGrafter"/>
</dbReference>
<evidence type="ECO:0000256" key="6">
    <source>
        <dbReference type="ARBA" id="ARBA00022840"/>
    </source>
</evidence>
<dbReference type="RefSeq" id="WP_261959338.1">
    <property type="nucleotide sequence ID" value="NZ_BAAAXA010000001.1"/>
</dbReference>
<feature type="domain" description="ABC transmembrane type-1" evidence="11">
    <location>
        <begin position="19"/>
        <end position="300"/>
    </location>
</feature>
<evidence type="ECO:0000256" key="5">
    <source>
        <dbReference type="ARBA" id="ARBA00022741"/>
    </source>
</evidence>
<evidence type="ECO:0000256" key="2">
    <source>
        <dbReference type="ARBA" id="ARBA00022448"/>
    </source>
</evidence>
<dbReference type="InterPro" id="IPR027417">
    <property type="entry name" value="P-loop_NTPase"/>
</dbReference>
<keyword evidence="2" id="KW-0813">Transport</keyword>
<dbReference type="PANTHER" id="PTHR43394">
    <property type="entry name" value="ATP-DEPENDENT PERMEASE MDL1, MITOCHONDRIAL"/>
    <property type="match status" value="1"/>
</dbReference>
<keyword evidence="13" id="KW-1185">Reference proteome</keyword>
<dbReference type="InterPro" id="IPR017871">
    <property type="entry name" value="ABC_transporter-like_CS"/>
</dbReference>
<dbReference type="Gene3D" id="1.20.1560.10">
    <property type="entry name" value="ABC transporter type 1, transmembrane domain"/>
    <property type="match status" value="1"/>
</dbReference>
<keyword evidence="8 9" id="KW-0472">Membrane</keyword>
<evidence type="ECO:0000256" key="1">
    <source>
        <dbReference type="ARBA" id="ARBA00004651"/>
    </source>
</evidence>
<feature type="transmembrane region" description="Helical" evidence="9">
    <location>
        <begin position="237"/>
        <end position="259"/>
    </location>
</feature>
<dbReference type="SUPFAM" id="SSF90123">
    <property type="entry name" value="ABC transporter transmembrane region"/>
    <property type="match status" value="1"/>
</dbReference>
<dbReference type="InterPro" id="IPR036640">
    <property type="entry name" value="ABC1_TM_sf"/>
</dbReference>
<evidence type="ECO:0000259" key="11">
    <source>
        <dbReference type="PROSITE" id="PS50929"/>
    </source>
</evidence>
<dbReference type="PROSITE" id="PS00211">
    <property type="entry name" value="ABC_TRANSPORTER_1"/>
    <property type="match status" value="1"/>
</dbReference>
<gene>
    <name evidence="12" type="ORF">GCM10017581_101070</name>
</gene>
<keyword evidence="3" id="KW-1003">Cell membrane</keyword>
<evidence type="ECO:0000256" key="3">
    <source>
        <dbReference type="ARBA" id="ARBA00022475"/>
    </source>
</evidence>
<keyword evidence="5" id="KW-0547">Nucleotide-binding</keyword>
<dbReference type="FunFam" id="3.40.50.300:FF:000854">
    <property type="entry name" value="Multidrug ABC transporter ATP-binding protein"/>
    <property type="match status" value="1"/>
</dbReference>
<dbReference type="PROSITE" id="PS50893">
    <property type="entry name" value="ABC_TRANSPORTER_2"/>
    <property type="match status" value="1"/>
</dbReference>
<comment type="subcellular location">
    <subcellularLocation>
        <location evidence="1">Cell membrane</location>
        <topology evidence="1">Multi-pass membrane protein</topology>
    </subcellularLocation>
</comment>
<organism evidence="12 13">
    <name type="scientific">Dactylosporangium matsuzakiense</name>
    <dbReference type="NCBI Taxonomy" id="53360"/>
    <lineage>
        <taxon>Bacteria</taxon>
        <taxon>Bacillati</taxon>
        <taxon>Actinomycetota</taxon>
        <taxon>Actinomycetes</taxon>
        <taxon>Micromonosporales</taxon>
        <taxon>Micromonosporaceae</taxon>
        <taxon>Dactylosporangium</taxon>
    </lineage>
</organism>
<comment type="caution">
    <text evidence="12">The sequence shown here is derived from an EMBL/GenBank/DDBJ whole genome shotgun (WGS) entry which is preliminary data.</text>
</comment>
<dbReference type="PROSITE" id="PS50929">
    <property type="entry name" value="ABC_TM1F"/>
    <property type="match status" value="1"/>
</dbReference>
<dbReference type="InterPro" id="IPR003439">
    <property type="entry name" value="ABC_transporter-like_ATP-bd"/>
</dbReference>
<evidence type="ECO:0000256" key="7">
    <source>
        <dbReference type="ARBA" id="ARBA00022989"/>
    </source>
</evidence>
<dbReference type="PANTHER" id="PTHR43394:SF1">
    <property type="entry name" value="ATP-BINDING CASSETTE SUB-FAMILY B MEMBER 10, MITOCHONDRIAL"/>
    <property type="match status" value="1"/>
</dbReference>
<evidence type="ECO:0000256" key="8">
    <source>
        <dbReference type="ARBA" id="ARBA00023136"/>
    </source>
</evidence>
<feature type="transmembrane region" description="Helical" evidence="9">
    <location>
        <begin position="127"/>
        <end position="151"/>
    </location>
</feature>